<feature type="region of interest" description="Disordered" evidence="1">
    <location>
        <begin position="101"/>
        <end position="120"/>
    </location>
</feature>
<dbReference type="HOGENOM" id="CLU_2049263_0_0_1"/>
<protein>
    <submittedName>
        <fullName evidence="2">Uncharacterized protein</fullName>
    </submittedName>
</protein>
<dbReference type="EMBL" id="KB445558">
    <property type="protein sequence ID" value="EMC94719.1"/>
    <property type="molecule type" value="Genomic_DNA"/>
</dbReference>
<evidence type="ECO:0000313" key="3">
    <source>
        <dbReference type="Proteomes" id="UP000011761"/>
    </source>
</evidence>
<evidence type="ECO:0000313" key="2">
    <source>
        <dbReference type="EMBL" id="EMC94719.1"/>
    </source>
</evidence>
<sequence>MTMHLPRVFRTQIQLKWVDVRHTSRHSRRMARGRYKDVGQDTEDRIHQLCPLTQQACLQTLTITNRLSRQLRMHGNIHGHVESLSLAVQSPVPQTTVRVAQNLAKSSSKKQCLRTTKLSN</sequence>
<organism evidence="2 3">
    <name type="scientific">Baudoinia panamericana (strain UAMH 10762)</name>
    <name type="common">Angels' share fungus</name>
    <name type="synonym">Baudoinia compniacensis (strain UAMH 10762)</name>
    <dbReference type="NCBI Taxonomy" id="717646"/>
    <lineage>
        <taxon>Eukaryota</taxon>
        <taxon>Fungi</taxon>
        <taxon>Dikarya</taxon>
        <taxon>Ascomycota</taxon>
        <taxon>Pezizomycotina</taxon>
        <taxon>Dothideomycetes</taxon>
        <taxon>Dothideomycetidae</taxon>
        <taxon>Mycosphaerellales</taxon>
        <taxon>Teratosphaeriaceae</taxon>
        <taxon>Baudoinia</taxon>
    </lineage>
</organism>
<name>M2N6M7_BAUPA</name>
<keyword evidence="3" id="KW-1185">Reference proteome</keyword>
<gene>
    <name evidence="2" type="ORF">BAUCODRAFT_556959</name>
</gene>
<accession>M2N6M7</accession>
<dbReference type="KEGG" id="bcom:BAUCODRAFT_556959"/>
<dbReference type="GeneID" id="19115473"/>
<evidence type="ECO:0000256" key="1">
    <source>
        <dbReference type="SAM" id="MobiDB-lite"/>
    </source>
</evidence>
<proteinExistence type="predicted"/>
<reference evidence="2 3" key="1">
    <citation type="journal article" date="2012" name="PLoS Pathog.">
        <title>Diverse lifestyles and strategies of plant pathogenesis encoded in the genomes of eighteen Dothideomycetes fungi.</title>
        <authorList>
            <person name="Ohm R.A."/>
            <person name="Feau N."/>
            <person name="Henrissat B."/>
            <person name="Schoch C.L."/>
            <person name="Horwitz B.A."/>
            <person name="Barry K.W."/>
            <person name="Condon B.J."/>
            <person name="Copeland A.C."/>
            <person name="Dhillon B."/>
            <person name="Glaser F."/>
            <person name="Hesse C.N."/>
            <person name="Kosti I."/>
            <person name="LaButti K."/>
            <person name="Lindquist E.A."/>
            <person name="Lucas S."/>
            <person name="Salamov A.A."/>
            <person name="Bradshaw R.E."/>
            <person name="Ciuffetti L."/>
            <person name="Hamelin R.C."/>
            <person name="Kema G.H.J."/>
            <person name="Lawrence C."/>
            <person name="Scott J.A."/>
            <person name="Spatafora J.W."/>
            <person name="Turgeon B.G."/>
            <person name="de Wit P.J.G.M."/>
            <person name="Zhong S."/>
            <person name="Goodwin S.B."/>
            <person name="Grigoriev I.V."/>
        </authorList>
    </citation>
    <scope>NUCLEOTIDE SEQUENCE [LARGE SCALE GENOMIC DNA]</scope>
    <source>
        <strain evidence="2 3">UAMH 10762</strain>
    </source>
</reference>
<dbReference type="RefSeq" id="XP_007678457.1">
    <property type="nucleotide sequence ID" value="XM_007680267.1"/>
</dbReference>
<dbReference type="Proteomes" id="UP000011761">
    <property type="component" value="Unassembled WGS sequence"/>
</dbReference>
<dbReference type="AlphaFoldDB" id="M2N6M7"/>